<organism evidence="1 2">
    <name type="scientific">Alteraurantiacibacter aestuarii</name>
    <dbReference type="NCBI Taxonomy" id="650004"/>
    <lineage>
        <taxon>Bacteria</taxon>
        <taxon>Pseudomonadati</taxon>
        <taxon>Pseudomonadota</taxon>
        <taxon>Alphaproteobacteria</taxon>
        <taxon>Sphingomonadales</taxon>
        <taxon>Erythrobacteraceae</taxon>
        <taxon>Alteraurantiacibacter</taxon>
    </lineage>
</organism>
<dbReference type="Proteomes" id="UP000435243">
    <property type="component" value="Unassembled WGS sequence"/>
</dbReference>
<keyword evidence="2" id="KW-1185">Reference proteome</keyword>
<name>A0A844ZLS5_9SPHN</name>
<sequence length="116" mass="12123">MLGASATSMRWGALSEAGSVVSMLAGLPAESPDKLARNFPALIRDCPPWRRQLAENAVADLAAIMEPGLAALLAVNARGADPRPAATALWHEFMSARAAILGLLPQSSHLGPRRSA</sequence>
<dbReference type="AlphaFoldDB" id="A0A844ZLS5"/>
<comment type="caution">
    <text evidence="1">The sequence shown here is derived from an EMBL/GenBank/DDBJ whole genome shotgun (WGS) entry which is preliminary data.</text>
</comment>
<gene>
    <name evidence="1" type="ORF">GRI32_07200</name>
</gene>
<dbReference type="EMBL" id="WTYY01000003">
    <property type="protein sequence ID" value="MXO88524.1"/>
    <property type="molecule type" value="Genomic_DNA"/>
</dbReference>
<accession>A0A844ZLS5</accession>
<protein>
    <submittedName>
        <fullName evidence="1">Uncharacterized protein</fullName>
    </submittedName>
</protein>
<reference evidence="1 2" key="1">
    <citation type="submission" date="2019-12" db="EMBL/GenBank/DDBJ databases">
        <title>Genomic-based taxomic classification of the family Erythrobacteraceae.</title>
        <authorList>
            <person name="Xu L."/>
        </authorList>
    </citation>
    <scope>NUCLEOTIDE SEQUENCE [LARGE SCALE GENOMIC DNA]</scope>
    <source>
        <strain evidence="1 2">JCM 16339</strain>
    </source>
</reference>
<evidence type="ECO:0000313" key="2">
    <source>
        <dbReference type="Proteomes" id="UP000435243"/>
    </source>
</evidence>
<dbReference type="RefSeq" id="WP_160590723.1">
    <property type="nucleotide sequence ID" value="NZ_BAAAFP010000001.1"/>
</dbReference>
<evidence type="ECO:0000313" key="1">
    <source>
        <dbReference type="EMBL" id="MXO88524.1"/>
    </source>
</evidence>
<proteinExistence type="predicted"/>
<dbReference type="OrthoDB" id="7506955at2"/>